<feature type="transmembrane region" description="Helical" evidence="7">
    <location>
        <begin position="78"/>
        <end position="99"/>
    </location>
</feature>
<comment type="subcellular location">
    <subcellularLocation>
        <location evidence="1 7">Cell membrane</location>
        <topology evidence="1 7">Multi-pass membrane protein</topology>
    </subcellularLocation>
</comment>
<keyword evidence="6 7" id="KW-0472">Membrane</keyword>
<dbReference type="Proteomes" id="UP001156691">
    <property type="component" value="Unassembled WGS sequence"/>
</dbReference>
<gene>
    <name evidence="9" type="ORF">GCM10010862_52210</name>
</gene>
<protein>
    <submittedName>
        <fullName evidence="9">ABC transporter permease</fullName>
    </submittedName>
</protein>
<keyword evidence="2 7" id="KW-0813">Transport</keyword>
<feature type="transmembrane region" description="Helical" evidence="7">
    <location>
        <begin position="111"/>
        <end position="136"/>
    </location>
</feature>
<dbReference type="PANTHER" id="PTHR43744:SF12">
    <property type="entry name" value="ABC TRANSPORTER PERMEASE PROTEIN MG189-RELATED"/>
    <property type="match status" value="1"/>
</dbReference>
<name>A0ABQ5WCV8_9HYPH</name>
<feature type="transmembrane region" description="Helical" evidence="7">
    <location>
        <begin position="142"/>
        <end position="163"/>
    </location>
</feature>
<dbReference type="PROSITE" id="PS50928">
    <property type="entry name" value="ABC_TM1"/>
    <property type="match status" value="1"/>
</dbReference>
<evidence type="ECO:0000313" key="9">
    <source>
        <dbReference type="EMBL" id="GLQ57962.1"/>
    </source>
</evidence>
<evidence type="ECO:0000256" key="3">
    <source>
        <dbReference type="ARBA" id="ARBA00022475"/>
    </source>
</evidence>
<sequence>MTVRATRSIGLTSAGTYVALILAAVCTVFPFLMMVVVSLKPRGIGNIFRMLNPEGVSLASYDKILGSADVWTWTFNSLVYSVVSVVLVLLFSSMAGYAFAKKRFPGKEAMFWTFLAMLMVPTQVTLIPLFILLSWFNGIDTYWGLIIPTVANAQSIFLMRQFIAGIPDELIEAARIDGAGEWRIFWQIVLPQTGPIMATMGTFVFLWHWNDFLWPLLVAQSDATRTLTVGLASLQSEQVNTSEIMAGTTLSFVPTFIVFLLLQRFFVRSIMTSGLK</sequence>
<dbReference type="Pfam" id="PF00528">
    <property type="entry name" value="BPD_transp_1"/>
    <property type="match status" value="1"/>
</dbReference>
<dbReference type="RefSeq" id="WP_284343357.1">
    <property type="nucleotide sequence ID" value="NZ_BSNS01000026.1"/>
</dbReference>
<reference evidence="10" key="1">
    <citation type="journal article" date="2019" name="Int. J. Syst. Evol. Microbiol.">
        <title>The Global Catalogue of Microorganisms (GCM) 10K type strain sequencing project: providing services to taxonomists for standard genome sequencing and annotation.</title>
        <authorList>
            <consortium name="The Broad Institute Genomics Platform"/>
            <consortium name="The Broad Institute Genome Sequencing Center for Infectious Disease"/>
            <person name="Wu L."/>
            <person name="Ma J."/>
        </authorList>
    </citation>
    <scope>NUCLEOTIDE SEQUENCE [LARGE SCALE GENOMIC DNA]</scope>
    <source>
        <strain evidence="10">NBRC 112416</strain>
    </source>
</reference>
<dbReference type="SUPFAM" id="SSF161098">
    <property type="entry name" value="MetI-like"/>
    <property type="match status" value="1"/>
</dbReference>
<keyword evidence="3" id="KW-1003">Cell membrane</keyword>
<feature type="transmembrane region" description="Helical" evidence="7">
    <location>
        <begin position="244"/>
        <end position="267"/>
    </location>
</feature>
<evidence type="ECO:0000256" key="2">
    <source>
        <dbReference type="ARBA" id="ARBA00022448"/>
    </source>
</evidence>
<evidence type="ECO:0000256" key="5">
    <source>
        <dbReference type="ARBA" id="ARBA00022989"/>
    </source>
</evidence>
<feature type="domain" description="ABC transmembrane type-1" evidence="8">
    <location>
        <begin position="74"/>
        <end position="262"/>
    </location>
</feature>
<comment type="similarity">
    <text evidence="7">Belongs to the binding-protein-dependent transport system permease family.</text>
</comment>
<keyword evidence="10" id="KW-1185">Reference proteome</keyword>
<evidence type="ECO:0000256" key="1">
    <source>
        <dbReference type="ARBA" id="ARBA00004651"/>
    </source>
</evidence>
<evidence type="ECO:0000256" key="7">
    <source>
        <dbReference type="RuleBase" id="RU363032"/>
    </source>
</evidence>
<evidence type="ECO:0000256" key="4">
    <source>
        <dbReference type="ARBA" id="ARBA00022692"/>
    </source>
</evidence>
<evidence type="ECO:0000256" key="6">
    <source>
        <dbReference type="ARBA" id="ARBA00023136"/>
    </source>
</evidence>
<evidence type="ECO:0000259" key="8">
    <source>
        <dbReference type="PROSITE" id="PS50928"/>
    </source>
</evidence>
<dbReference type="EMBL" id="BSNS01000026">
    <property type="protein sequence ID" value="GLQ57962.1"/>
    <property type="molecule type" value="Genomic_DNA"/>
</dbReference>
<keyword evidence="4 7" id="KW-0812">Transmembrane</keyword>
<feature type="transmembrane region" description="Helical" evidence="7">
    <location>
        <begin position="17"/>
        <end position="39"/>
    </location>
</feature>
<dbReference type="PANTHER" id="PTHR43744">
    <property type="entry name" value="ABC TRANSPORTER PERMEASE PROTEIN MG189-RELATED-RELATED"/>
    <property type="match status" value="1"/>
</dbReference>
<dbReference type="CDD" id="cd06261">
    <property type="entry name" value="TM_PBP2"/>
    <property type="match status" value="1"/>
</dbReference>
<comment type="caution">
    <text evidence="9">The sequence shown here is derived from an EMBL/GenBank/DDBJ whole genome shotgun (WGS) entry which is preliminary data.</text>
</comment>
<evidence type="ECO:0000313" key="10">
    <source>
        <dbReference type="Proteomes" id="UP001156691"/>
    </source>
</evidence>
<feature type="transmembrane region" description="Helical" evidence="7">
    <location>
        <begin position="184"/>
        <end position="207"/>
    </location>
</feature>
<dbReference type="InterPro" id="IPR000515">
    <property type="entry name" value="MetI-like"/>
</dbReference>
<dbReference type="Gene3D" id="1.10.3720.10">
    <property type="entry name" value="MetI-like"/>
    <property type="match status" value="1"/>
</dbReference>
<keyword evidence="5 7" id="KW-1133">Transmembrane helix</keyword>
<proteinExistence type="inferred from homology"/>
<organism evidence="9 10">
    <name type="scientific">Devosia nitrariae</name>
    <dbReference type="NCBI Taxonomy" id="2071872"/>
    <lineage>
        <taxon>Bacteria</taxon>
        <taxon>Pseudomonadati</taxon>
        <taxon>Pseudomonadota</taxon>
        <taxon>Alphaproteobacteria</taxon>
        <taxon>Hyphomicrobiales</taxon>
        <taxon>Devosiaceae</taxon>
        <taxon>Devosia</taxon>
    </lineage>
</organism>
<dbReference type="InterPro" id="IPR035906">
    <property type="entry name" value="MetI-like_sf"/>
</dbReference>
<accession>A0ABQ5WCV8</accession>